<dbReference type="PANTHER" id="PTHR37423">
    <property type="entry name" value="SOLUBLE LYTIC MUREIN TRANSGLYCOSYLASE-RELATED"/>
    <property type="match status" value="1"/>
</dbReference>
<dbReference type="InterPro" id="IPR023346">
    <property type="entry name" value="Lysozyme-like_dom_sf"/>
</dbReference>
<protein>
    <submittedName>
        <fullName evidence="3">Lytic transglycosylase catalytic</fullName>
    </submittedName>
</protein>
<dbReference type="eggNOG" id="COG0741">
    <property type="taxonomic scope" value="Bacteria"/>
</dbReference>
<evidence type="ECO:0000259" key="2">
    <source>
        <dbReference type="Pfam" id="PF01464"/>
    </source>
</evidence>
<sequence length="245" mass="25387">MESGIPPGMPGVTQGAYPADARAVPVVVPPAAGAILHGPNGAISRADGFISGADAGDGPVDLVTAQPVPHPVAFLPPAGHPPSENLLDRMDVYALSPDAAKLALPRMVPLVMVERVRAGRLPMPAWDGIIARASRLSGLEERLIAAVVRAESGFNVGAVSPKGARGPMQIMPATGQELGLDDPFDPQANVEAGSRYLRQQLDRFGSLELALAAYNAGPGNVERFGGVPPFAETRAFVNRVLSGLD</sequence>
<comment type="similarity">
    <text evidence="1">Belongs to the transglycosylase Slt family.</text>
</comment>
<feature type="domain" description="Transglycosylase SLT" evidence="2">
    <location>
        <begin position="130"/>
        <end position="223"/>
    </location>
</feature>
<name>B8DMU3_NITV9</name>
<dbReference type="InterPro" id="IPR008258">
    <property type="entry name" value="Transglycosylase_SLT_dom_1"/>
</dbReference>
<dbReference type="KEGG" id="dvm:DvMF_2442"/>
<gene>
    <name evidence="3" type="ordered locus">DvMF_2442</name>
</gene>
<dbReference type="Gene3D" id="1.10.530.10">
    <property type="match status" value="1"/>
</dbReference>
<reference evidence="3" key="1">
    <citation type="submission" date="2008-10" db="EMBL/GenBank/DDBJ databases">
        <title>Complete sequence of Desulfovibrio vulgaris str. 'Miyazaki F'.</title>
        <authorList>
            <person name="Lucas S."/>
            <person name="Copeland A."/>
            <person name="Lapidus A."/>
            <person name="Glavina del Rio T."/>
            <person name="Dalin E."/>
            <person name="Tice H."/>
            <person name="Bruce D."/>
            <person name="Goodwin L."/>
            <person name="Pitluck S."/>
            <person name="Sims D."/>
            <person name="Brettin T."/>
            <person name="Detter J.C."/>
            <person name="Han C."/>
            <person name="Larimer F."/>
            <person name="Land M."/>
            <person name="Hauser L."/>
            <person name="Kyrpides N."/>
            <person name="Mikhailova N."/>
            <person name="Hazen T.C."/>
            <person name="Richardson P."/>
        </authorList>
    </citation>
    <scope>NUCLEOTIDE SEQUENCE</scope>
    <source>
        <strain evidence="3">Miyazaki F</strain>
    </source>
</reference>
<evidence type="ECO:0000313" key="3">
    <source>
        <dbReference type="EMBL" id="ACL09383.1"/>
    </source>
</evidence>
<dbReference type="HOGENOM" id="CLU_1132186_0_0_7"/>
<dbReference type="Pfam" id="PF01464">
    <property type="entry name" value="SLT"/>
    <property type="match status" value="1"/>
</dbReference>
<dbReference type="EMBL" id="CP001197">
    <property type="protein sequence ID" value="ACL09383.1"/>
    <property type="molecule type" value="Genomic_DNA"/>
</dbReference>
<accession>B8DMU3</accession>
<organism evidence="3">
    <name type="scientific">Nitratidesulfovibrio vulgaris (strain DSM 19637 / Miyazaki F)</name>
    <name type="common">Desulfovibrio vulgaris</name>
    <dbReference type="NCBI Taxonomy" id="883"/>
    <lineage>
        <taxon>Bacteria</taxon>
        <taxon>Pseudomonadati</taxon>
        <taxon>Thermodesulfobacteriota</taxon>
        <taxon>Desulfovibrionia</taxon>
        <taxon>Desulfovibrionales</taxon>
        <taxon>Desulfovibrionaceae</taxon>
        <taxon>Nitratidesulfovibrio</taxon>
    </lineage>
</organism>
<dbReference type="SUPFAM" id="SSF53955">
    <property type="entry name" value="Lysozyme-like"/>
    <property type="match status" value="1"/>
</dbReference>
<dbReference type="PANTHER" id="PTHR37423:SF2">
    <property type="entry name" value="MEMBRANE-BOUND LYTIC MUREIN TRANSGLYCOSYLASE C"/>
    <property type="match status" value="1"/>
</dbReference>
<dbReference type="CDD" id="cd00254">
    <property type="entry name" value="LT-like"/>
    <property type="match status" value="1"/>
</dbReference>
<dbReference type="AlphaFoldDB" id="B8DMU3"/>
<dbReference type="STRING" id="883.DvMF_2442"/>
<proteinExistence type="inferred from homology"/>
<evidence type="ECO:0000256" key="1">
    <source>
        <dbReference type="ARBA" id="ARBA00007734"/>
    </source>
</evidence>
<dbReference type="CAZy" id="GH23">
    <property type="family name" value="Glycoside Hydrolase Family 23"/>
</dbReference>